<keyword evidence="1" id="KW-0175">Coiled coil</keyword>
<sequence length="593" mass="66230">METDFLTRRRAQQREYAKALEEQIEEHRLKYRPERAAPSPTGKAAPPLSPSSPSKRTSLRDEGNKFAIKLPQLPATDGTPLTPSKATTLHRYPSFGDHTLVHSHPETESLNELTTPGELRSLVRQLQLESLKQTQLIQRVATDIADKHKRLLERLEVVEEAARALPSSITAPPVHHPLEPFNHAVQTQLMQQAERLAHIERCLDGHRADTHLRADYDLTTSMLLENKAHVMALVTALGDRLCSVEQVTTQSPTWNHVQEMEAKAVESIEKHCANVERKLVSKLKETLVSRDRLHDERRETHDVLAHMGAESLARVHEASHARMAALEAQLQEERRTRVDLETAVKHALDQVGMATEVARCQHETAEKSAQTRWAKWTAQQHADSARQTQDLLAAVADANDAHDRAVAATATAWTHETTALREMVASLERVIGAEIRKRAADVSELKAAASSAAEQLCGTWRREVAAELAPVRDHVATLLAQMTSVAESARLNRDVEAKLVAMHQQFVLKQQDILSAFRIETETRVFAAADDVKTLQREAALAQLRLHAMEKRVGDEADVCARAASALHDQLAAVADDMTKLRVDNAKPRRRWP</sequence>
<organism evidence="4 5">
    <name type="scientific">Aphanomyces stellatus</name>
    <dbReference type="NCBI Taxonomy" id="120398"/>
    <lineage>
        <taxon>Eukaryota</taxon>
        <taxon>Sar</taxon>
        <taxon>Stramenopiles</taxon>
        <taxon>Oomycota</taxon>
        <taxon>Saprolegniomycetes</taxon>
        <taxon>Saprolegniales</taxon>
        <taxon>Verrucalvaceae</taxon>
        <taxon>Aphanomyces</taxon>
    </lineage>
</organism>
<proteinExistence type="predicted"/>
<protein>
    <submittedName>
        <fullName evidence="4">Aste57867_24700 protein</fullName>
    </submittedName>
</protein>
<evidence type="ECO:0000313" key="4">
    <source>
        <dbReference type="EMBL" id="VFU01337.1"/>
    </source>
</evidence>
<reference evidence="3" key="2">
    <citation type="submission" date="2019-06" db="EMBL/GenBank/DDBJ databases">
        <title>Genomics analysis of Aphanomyces spp. identifies a new class of oomycete effector associated with host adaptation.</title>
        <authorList>
            <person name="Gaulin E."/>
        </authorList>
    </citation>
    <scope>NUCLEOTIDE SEQUENCE</scope>
    <source>
        <strain evidence="3">CBS 578.67</strain>
    </source>
</reference>
<dbReference type="AlphaFoldDB" id="A0A485LVE4"/>
<reference evidence="4 5" key="1">
    <citation type="submission" date="2019-03" db="EMBL/GenBank/DDBJ databases">
        <authorList>
            <person name="Gaulin E."/>
            <person name="Dumas B."/>
        </authorList>
    </citation>
    <scope>NUCLEOTIDE SEQUENCE [LARGE SCALE GENOMIC DNA]</scope>
    <source>
        <strain evidence="4">CBS 568.67</strain>
    </source>
</reference>
<gene>
    <name evidence="4" type="primary">Aste57867_24700</name>
    <name evidence="3" type="ORF">As57867_024622</name>
    <name evidence="4" type="ORF">ASTE57867_24700</name>
</gene>
<evidence type="ECO:0000256" key="1">
    <source>
        <dbReference type="SAM" id="Coils"/>
    </source>
</evidence>
<evidence type="ECO:0000256" key="2">
    <source>
        <dbReference type="SAM" id="MobiDB-lite"/>
    </source>
</evidence>
<evidence type="ECO:0000313" key="5">
    <source>
        <dbReference type="Proteomes" id="UP000332933"/>
    </source>
</evidence>
<name>A0A485LVE4_9STRA</name>
<dbReference type="OrthoDB" id="10537699at2759"/>
<dbReference type="EMBL" id="CAADRA010007460">
    <property type="protein sequence ID" value="VFU01337.1"/>
    <property type="molecule type" value="Genomic_DNA"/>
</dbReference>
<feature type="region of interest" description="Disordered" evidence="2">
    <location>
        <begin position="20"/>
        <end position="60"/>
    </location>
</feature>
<feature type="coiled-coil region" evidence="1">
    <location>
        <begin position="316"/>
        <end position="350"/>
    </location>
</feature>
<keyword evidence="5" id="KW-1185">Reference proteome</keyword>
<accession>A0A485LVE4</accession>
<feature type="compositionally biased region" description="Basic and acidic residues" evidence="2">
    <location>
        <begin position="20"/>
        <end position="35"/>
    </location>
</feature>
<dbReference type="EMBL" id="VJMH01007434">
    <property type="protein sequence ID" value="KAF0683268.1"/>
    <property type="molecule type" value="Genomic_DNA"/>
</dbReference>
<evidence type="ECO:0000313" key="3">
    <source>
        <dbReference type="EMBL" id="KAF0683268.1"/>
    </source>
</evidence>
<dbReference type="Proteomes" id="UP000332933">
    <property type="component" value="Unassembled WGS sequence"/>
</dbReference>